<name>A0A5C6GPI2_METRR</name>
<reference evidence="3" key="1">
    <citation type="submission" date="2018-12" db="EMBL/GenBank/DDBJ databases">
        <title>The complete genome of Metarhizium rileyi, a key fungal pathogen of Lepidoptera.</title>
        <authorList>
            <person name="Binneck E."/>
            <person name="Lastra C.C.L."/>
            <person name="Sosa-Gomez D.R."/>
        </authorList>
    </citation>
    <scope>NUCLEOTIDE SEQUENCE [LARGE SCALE GENOMIC DNA]</scope>
    <source>
        <strain evidence="3">Cep018-CH2</strain>
    </source>
</reference>
<dbReference type="InterPro" id="IPR016024">
    <property type="entry name" value="ARM-type_fold"/>
</dbReference>
<dbReference type="PANTHER" id="PTHR32226:SF2">
    <property type="entry name" value="TELO2-INTERACTING PROTEIN 2"/>
    <property type="match status" value="1"/>
</dbReference>
<dbReference type="EMBL" id="SBHS01000001">
    <property type="protein sequence ID" value="TWU78929.1"/>
    <property type="molecule type" value="Genomic_DNA"/>
</dbReference>
<dbReference type="GO" id="GO:0005829">
    <property type="term" value="C:cytosol"/>
    <property type="evidence" value="ECO:0007669"/>
    <property type="project" value="TreeGrafter"/>
</dbReference>
<dbReference type="Pfam" id="PF10521">
    <property type="entry name" value="Tti2"/>
    <property type="match status" value="1"/>
</dbReference>
<protein>
    <submittedName>
        <fullName evidence="2">Uncharacterized protein</fullName>
    </submittedName>
</protein>
<evidence type="ECO:0000313" key="3">
    <source>
        <dbReference type="Proteomes" id="UP000317257"/>
    </source>
</evidence>
<evidence type="ECO:0000313" key="2">
    <source>
        <dbReference type="EMBL" id="TWU78929.1"/>
    </source>
</evidence>
<comment type="caution">
    <text evidence="2">The sequence shown here is derived from an EMBL/GenBank/DDBJ whole genome shotgun (WGS) entry which is preliminary data.</text>
</comment>
<dbReference type="SUPFAM" id="SSF48371">
    <property type="entry name" value="ARM repeat"/>
    <property type="match status" value="1"/>
</dbReference>
<organism evidence="2 3">
    <name type="scientific">Metarhizium rileyi (strain RCEF 4871)</name>
    <name type="common">Nomuraea rileyi</name>
    <dbReference type="NCBI Taxonomy" id="1649241"/>
    <lineage>
        <taxon>Eukaryota</taxon>
        <taxon>Fungi</taxon>
        <taxon>Dikarya</taxon>
        <taxon>Ascomycota</taxon>
        <taxon>Pezizomycotina</taxon>
        <taxon>Sordariomycetes</taxon>
        <taxon>Hypocreomycetidae</taxon>
        <taxon>Hypocreales</taxon>
        <taxon>Clavicipitaceae</taxon>
        <taxon>Metarhizium</taxon>
    </lineage>
</organism>
<evidence type="ECO:0000256" key="1">
    <source>
        <dbReference type="ARBA" id="ARBA00034736"/>
    </source>
</evidence>
<dbReference type="GO" id="GO:0005634">
    <property type="term" value="C:nucleus"/>
    <property type="evidence" value="ECO:0007669"/>
    <property type="project" value="TreeGrafter"/>
</dbReference>
<accession>A0A5C6GPI2</accession>
<dbReference type="InterPro" id="IPR018870">
    <property type="entry name" value="Tti2"/>
</dbReference>
<sequence>MGEISLSKENVRILGDLGFQGVAAAVVPLPGVRYNGHGLTPYDASISPLVTLDEAMKKLPRASNNKTRLEIVLRIYACLVLHSATVECSFDGADVRRRDFDNIDLGQDDCSNPLTKWSEKSLYDDVSQTLTSCILHGPKPHDKEYTALLSEAALASLALLSSRLQDLKLPLSTLIAVTAHTDPHDLWTTKFGTILAQRVLASQIPGKRLADFITGPVLNQHIRVMVPSPNASGYSAYLSEFGSIAASNLAEHEHTAAVLHWAIRMTEETNIAKHWHLFVPALLSLAESHETPVKVRGLRAIILFLAKCPSSTIFATGIDQLFERTILPTLLLLPTMTPEKESVTLLELGYTAALKLASASGNSHNFKGRRLLDALVRDGLLAGFRHASNYVLVVDVLMNYLGKVVSCLGLFSVKYLADLLDVIESVLCDPFYTDRLEGLISATDALIVIITNCWPSCTFKPTSEQSIQNLKSRILRVACSVRRFTQYDAMDVEGTSRVAIAHDGRLQGLLIE</sequence>
<proteinExistence type="inferred from homology"/>
<comment type="similarity">
    <text evidence="1">Belongs to the TTI2 family.</text>
</comment>
<dbReference type="PANTHER" id="PTHR32226">
    <property type="entry name" value="TELO2-INTERACTING PROTEIN 2"/>
    <property type="match status" value="1"/>
</dbReference>
<dbReference type="Proteomes" id="UP000317257">
    <property type="component" value="Unassembled WGS sequence"/>
</dbReference>
<gene>
    <name evidence="2" type="ORF">ED733_007974</name>
</gene>
<dbReference type="GO" id="GO:0110078">
    <property type="term" value="C:TTT Hsp90 cochaperone complex"/>
    <property type="evidence" value="ECO:0007669"/>
    <property type="project" value="InterPro"/>
</dbReference>
<dbReference type="AlphaFoldDB" id="A0A5C6GPI2"/>